<keyword evidence="2" id="KW-1185">Reference proteome</keyword>
<gene>
    <name evidence="1" type="ORF">PMACD_LOCUS10139</name>
</gene>
<sequence length="111" mass="12382">MGEAKITSTTLTTLDLERRRGYTSRKPVGLDITGNTPWSTSNYLELQLIDGQAAAQDLRIPRLLEEYLGGQDLLWVIAQQKGVTKCKLFYFDSLLAIKFTVGNISTIFVPS</sequence>
<dbReference type="Proteomes" id="UP000663880">
    <property type="component" value="Unassembled WGS sequence"/>
</dbReference>
<evidence type="ECO:0000313" key="2">
    <source>
        <dbReference type="Proteomes" id="UP000663880"/>
    </source>
</evidence>
<dbReference type="EMBL" id="CAJOBZ010000030">
    <property type="protein sequence ID" value="CAF4887293.1"/>
    <property type="molecule type" value="Genomic_DNA"/>
</dbReference>
<proteinExistence type="predicted"/>
<reference evidence="1" key="1">
    <citation type="submission" date="2021-02" db="EMBL/GenBank/DDBJ databases">
        <authorList>
            <person name="Steward A R."/>
        </authorList>
    </citation>
    <scope>NUCLEOTIDE SEQUENCE</scope>
</reference>
<accession>A0A821UC10</accession>
<evidence type="ECO:0000313" key="1">
    <source>
        <dbReference type="EMBL" id="CAF4887293.1"/>
    </source>
</evidence>
<comment type="caution">
    <text evidence="1">The sequence shown here is derived from an EMBL/GenBank/DDBJ whole genome shotgun (WGS) entry which is preliminary data.</text>
</comment>
<name>A0A821UC10_9NEOP</name>
<protein>
    <submittedName>
        <fullName evidence="1">Uncharacterized protein</fullName>
    </submittedName>
</protein>
<organism evidence="1 2">
    <name type="scientific">Pieris macdunnoughi</name>
    <dbReference type="NCBI Taxonomy" id="345717"/>
    <lineage>
        <taxon>Eukaryota</taxon>
        <taxon>Metazoa</taxon>
        <taxon>Ecdysozoa</taxon>
        <taxon>Arthropoda</taxon>
        <taxon>Hexapoda</taxon>
        <taxon>Insecta</taxon>
        <taxon>Pterygota</taxon>
        <taxon>Neoptera</taxon>
        <taxon>Endopterygota</taxon>
        <taxon>Lepidoptera</taxon>
        <taxon>Glossata</taxon>
        <taxon>Ditrysia</taxon>
        <taxon>Papilionoidea</taxon>
        <taxon>Pieridae</taxon>
        <taxon>Pierinae</taxon>
        <taxon>Pieris</taxon>
    </lineage>
</organism>
<dbReference type="AlphaFoldDB" id="A0A821UC10"/>